<evidence type="ECO:0000313" key="10">
    <source>
        <dbReference type="EMBL" id="KAK2646834.1"/>
    </source>
</evidence>
<dbReference type="InterPro" id="IPR002303">
    <property type="entry name" value="Valyl-tRNA_ligase"/>
</dbReference>
<evidence type="ECO:0000259" key="9">
    <source>
        <dbReference type="Pfam" id="PF00133"/>
    </source>
</evidence>
<dbReference type="EC" id="6.1.1.9" evidence="2"/>
<reference evidence="10" key="1">
    <citation type="journal article" date="2023" name="Plant J.">
        <title>Genome sequences and population genomics provide insights into the demographic history, inbreeding, and mutation load of two 'living fossil' tree species of Dipteronia.</title>
        <authorList>
            <person name="Feng Y."/>
            <person name="Comes H.P."/>
            <person name="Chen J."/>
            <person name="Zhu S."/>
            <person name="Lu R."/>
            <person name="Zhang X."/>
            <person name="Li P."/>
            <person name="Qiu J."/>
            <person name="Olsen K.M."/>
            <person name="Qiu Y."/>
        </authorList>
    </citation>
    <scope>NUCLEOTIDE SEQUENCE</scope>
    <source>
        <strain evidence="10">KIB01</strain>
    </source>
</reference>
<keyword evidence="5" id="KW-0067">ATP-binding</keyword>
<evidence type="ECO:0000313" key="11">
    <source>
        <dbReference type="Proteomes" id="UP001280121"/>
    </source>
</evidence>
<evidence type="ECO:0000256" key="5">
    <source>
        <dbReference type="ARBA" id="ARBA00022840"/>
    </source>
</evidence>
<dbReference type="Proteomes" id="UP001280121">
    <property type="component" value="Unassembled WGS sequence"/>
</dbReference>
<dbReference type="EMBL" id="JANJYI010000006">
    <property type="protein sequence ID" value="KAK2646834.1"/>
    <property type="molecule type" value="Genomic_DNA"/>
</dbReference>
<dbReference type="Pfam" id="PF00133">
    <property type="entry name" value="tRNA-synt_1"/>
    <property type="match status" value="1"/>
</dbReference>
<organism evidence="10 11">
    <name type="scientific">Dipteronia dyeriana</name>
    <dbReference type="NCBI Taxonomy" id="168575"/>
    <lineage>
        <taxon>Eukaryota</taxon>
        <taxon>Viridiplantae</taxon>
        <taxon>Streptophyta</taxon>
        <taxon>Embryophyta</taxon>
        <taxon>Tracheophyta</taxon>
        <taxon>Spermatophyta</taxon>
        <taxon>Magnoliopsida</taxon>
        <taxon>eudicotyledons</taxon>
        <taxon>Gunneridae</taxon>
        <taxon>Pentapetalae</taxon>
        <taxon>rosids</taxon>
        <taxon>malvids</taxon>
        <taxon>Sapindales</taxon>
        <taxon>Sapindaceae</taxon>
        <taxon>Hippocastanoideae</taxon>
        <taxon>Acereae</taxon>
        <taxon>Dipteronia</taxon>
    </lineage>
</organism>
<dbReference type="InterPro" id="IPR002300">
    <property type="entry name" value="aa-tRNA-synth_Ia"/>
</dbReference>
<dbReference type="Gene3D" id="3.40.50.620">
    <property type="entry name" value="HUPs"/>
    <property type="match status" value="1"/>
</dbReference>
<keyword evidence="4" id="KW-0547">Nucleotide-binding</keyword>
<sequence length="118" mass="13040">MICDAHGHKMSKSLGNIIDPIEIINGISLDSLHNRLEEGNLDPKELDVAKAGLIINFPHGIAECGADALRFALISYTTQSFWISSMVQQTLECRSICYGQNGEDYVPPNKYTPGKYLL</sequence>
<keyword evidence="7" id="KW-0030">Aminoacyl-tRNA synthetase</keyword>
<protein>
    <recommendedName>
        <fullName evidence="2">valine--tRNA ligase</fullName>
        <ecNumber evidence="2">6.1.1.9</ecNumber>
    </recommendedName>
    <alternativeName>
        <fullName evidence="8">Valyl-tRNA synthetase</fullName>
    </alternativeName>
</protein>
<evidence type="ECO:0000256" key="4">
    <source>
        <dbReference type="ARBA" id="ARBA00022741"/>
    </source>
</evidence>
<dbReference type="GO" id="GO:0004832">
    <property type="term" value="F:valine-tRNA ligase activity"/>
    <property type="evidence" value="ECO:0007669"/>
    <property type="project" value="UniProtKB-EC"/>
</dbReference>
<evidence type="ECO:0000256" key="1">
    <source>
        <dbReference type="ARBA" id="ARBA00005594"/>
    </source>
</evidence>
<dbReference type="PANTHER" id="PTHR11946">
    <property type="entry name" value="VALYL-TRNA SYNTHETASES"/>
    <property type="match status" value="1"/>
</dbReference>
<dbReference type="AlphaFoldDB" id="A0AAD9U3R5"/>
<evidence type="ECO:0000256" key="7">
    <source>
        <dbReference type="ARBA" id="ARBA00023146"/>
    </source>
</evidence>
<name>A0AAD9U3R5_9ROSI</name>
<feature type="domain" description="Aminoacyl-tRNA synthetase class Ia" evidence="9">
    <location>
        <begin position="1"/>
        <end position="79"/>
    </location>
</feature>
<gene>
    <name evidence="10" type="ORF">Ddye_022029</name>
</gene>
<dbReference type="SUPFAM" id="SSF52374">
    <property type="entry name" value="Nucleotidylyl transferase"/>
    <property type="match status" value="1"/>
</dbReference>
<accession>A0AAD9U3R5</accession>
<evidence type="ECO:0000256" key="2">
    <source>
        <dbReference type="ARBA" id="ARBA00013169"/>
    </source>
</evidence>
<comment type="similarity">
    <text evidence="1">Belongs to the class-I aminoacyl-tRNA synthetase family.</text>
</comment>
<dbReference type="PANTHER" id="PTHR11946:SF109">
    <property type="entry name" value="VALINE--TRNA LIGASE"/>
    <property type="match status" value="1"/>
</dbReference>
<keyword evidence="6" id="KW-0648">Protein biosynthesis</keyword>
<keyword evidence="11" id="KW-1185">Reference proteome</keyword>
<proteinExistence type="inferred from homology"/>
<dbReference type="InterPro" id="IPR014729">
    <property type="entry name" value="Rossmann-like_a/b/a_fold"/>
</dbReference>
<keyword evidence="3" id="KW-0436">Ligase</keyword>
<evidence type="ECO:0000256" key="3">
    <source>
        <dbReference type="ARBA" id="ARBA00022598"/>
    </source>
</evidence>
<evidence type="ECO:0000256" key="8">
    <source>
        <dbReference type="ARBA" id="ARBA00029936"/>
    </source>
</evidence>
<evidence type="ECO:0000256" key="6">
    <source>
        <dbReference type="ARBA" id="ARBA00022917"/>
    </source>
</evidence>
<comment type="caution">
    <text evidence="10">The sequence shown here is derived from an EMBL/GenBank/DDBJ whole genome shotgun (WGS) entry which is preliminary data.</text>
</comment>
<dbReference type="GO" id="GO:0005524">
    <property type="term" value="F:ATP binding"/>
    <property type="evidence" value="ECO:0007669"/>
    <property type="project" value="UniProtKB-KW"/>
</dbReference>
<dbReference type="GO" id="GO:0006438">
    <property type="term" value="P:valyl-tRNA aminoacylation"/>
    <property type="evidence" value="ECO:0007669"/>
    <property type="project" value="InterPro"/>
</dbReference>
<dbReference type="GO" id="GO:0005829">
    <property type="term" value="C:cytosol"/>
    <property type="evidence" value="ECO:0007669"/>
    <property type="project" value="TreeGrafter"/>
</dbReference>